<evidence type="ECO:0000313" key="3">
    <source>
        <dbReference type="Proteomes" id="UP000186132"/>
    </source>
</evidence>
<dbReference type="AlphaFoldDB" id="A0A1M5K8Y0"/>
<evidence type="ECO:0000256" key="1">
    <source>
        <dbReference type="SAM" id="MobiDB-lite"/>
    </source>
</evidence>
<dbReference type="Proteomes" id="UP000186132">
    <property type="component" value="Unassembled WGS sequence"/>
</dbReference>
<reference evidence="3" key="1">
    <citation type="submission" date="2016-11" db="EMBL/GenBank/DDBJ databases">
        <authorList>
            <person name="Varghese N."/>
            <person name="Submissions S."/>
        </authorList>
    </citation>
    <scope>NUCLEOTIDE SEQUENCE [LARGE SCALE GENOMIC DNA]</scope>
    <source>
        <strain evidence="3">DSM 45627</strain>
    </source>
</reference>
<dbReference type="STRING" id="1206085.SAMN05443575_2087"/>
<name>A0A1M5K8Y0_9ACTN</name>
<sequence length="215" mass="23024">MTTQDLPRSIRRLASEDGARLARLVAAYDDAQTVLRCCEELVARLAPDGSEPDGSEPDGSEPDGSEPDGVDVEALWTFAVLAYGRLFATGRTGAPLTEDDVVTAAEGRGDPEQVRRTHRLLLHLRDRHADPAADPRETYTAGVALDPDGAVNAVAVTSVRAPRLDVAAVRRAGAIAYPLVAVLDQRIDPLQARILAAMRGASRADLEALDRVEVR</sequence>
<dbReference type="OrthoDB" id="3619815at2"/>
<keyword evidence="3" id="KW-1185">Reference proteome</keyword>
<proteinExistence type="predicted"/>
<dbReference type="RefSeq" id="WP_084180949.1">
    <property type="nucleotide sequence ID" value="NZ_FQVU01000003.1"/>
</dbReference>
<feature type="region of interest" description="Disordered" evidence="1">
    <location>
        <begin position="45"/>
        <end position="69"/>
    </location>
</feature>
<gene>
    <name evidence="2" type="ORF">SAMN05443575_2087</name>
</gene>
<protein>
    <submittedName>
        <fullName evidence="2">Uncharacterized protein</fullName>
    </submittedName>
</protein>
<evidence type="ECO:0000313" key="2">
    <source>
        <dbReference type="EMBL" id="SHG49286.1"/>
    </source>
</evidence>
<dbReference type="EMBL" id="FQVU01000003">
    <property type="protein sequence ID" value="SHG49286.1"/>
    <property type="molecule type" value="Genomic_DNA"/>
</dbReference>
<accession>A0A1M5K8Y0</accession>
<organism evidence="2 3">
    <name type="scientific">Jatrophihabitans endophyticus</name>
    <dbReference type="NCBI Taxonomy" id="1206085"/>
    <lineage>
        <taxon>Bacteria</taxon>
        <taxon>Bacillati</taxon>
        <taxon>Actinomycetota</taxon>
        <taxon>Actinomycetes</taxon>
        <taxon>Jatrophihabitantales</taxon>
        <taxon>Jatrophihabitantaceae</taxon>
        <taxon>Jatrophihabitans</taxon>
    </lineage>
</organism>
<feature type="compositionally biased region" description="Acidic residues" evidence="1">
    <location>
        <begin position="50"/>
        <end position="69"/>
    </location>
</feature>